<proteinExistence type="predicted"/>
<reference evidence="4" key="2">
    <citation type="journal article" date="2007" name="PLoS Biol.">
        <title>Survey sequencing and comparative analysis of the elephant shark (Callorhinchus milii) genome.</title>
        <authorList>
            <person name="Venkatesh B."/>
            <person name="Kirkness E.F."/>
            <person name="Loh Y.H."/>
            <person name="Halpern A.L."/>
            <person name="Lee A.P."/>
            <person name="Johnson J."/>
            <person name="Dandona N."/>
            <person name="Viswanathan L.D."/>
            <person name="Tay A."/>
            <person name="Venter J.C."/>
            <person name="Strausberg R.L."/>
            <person name="Brenner S."/>
        </authorList>
    </citation>
    <scope>NUCLEOTIDE SEQUENCE [LARGE SCALE GENOMIC DNA]</scope>
</reference>
<reference evidence="4" key="1">
    <citation type="journal article" date="2006" name="Science">
        <title>Ancient noncoding elements conserved in the human genome.</title>
        <authorList>
            <person name="Venkatesh B."/>
            <person name="Kirkness E.F."/>
            <person name="Loh Y.H."/>
            <person name="Halpern A.L."/>
            <person name="Lee A.P."/>
            <person name="Johnson J."/>
            <person name="Dandona N."/>
            <person name="Viswanathan L.D."/>
            <person name="Tay A."/>
            <person name="Venter J.C."/>
            <person name="Strausberg R.L."/>
            <person name="Brenner S."/>
        </authorList>
    </citation>
    <scope>NUCLEOTIDE SEQUENCE [LARGE SCALE GENOMIC DNA]</scope>
</reference>
<reference evidence="3" key="4">
    <citation type="submission" date="2025-08" db="UniProtKB">
        <authorList>
            <consortium name="Ensembl"/>
        </authorList>
    </citation>
    <scope>IDENTIFICATION</scope>
</reference>
<sequence length="214" mass="23235">MWLSLSLSALLLLLLSAPGAGEPDGDAAGDPAPKDPKCAYKVLVNGRGAGSSGRVCFRTRDSGFLCNRRDCRVSVFLQWRPSSLLNLRGFRLNCTWSGIYTKFQCDNVELGLSCRDYLVGEVHDSVEYRICLQSVYGNGSGSRVEEDCLQFVVEPAGMQDIVIAMTAVGGSICVMLVIICLLVAYITEKIMHPAFGRPSSSSSRNGHCERSVIT</sequence>
<reference evidence="4" key="3">
    <citation type="journal article" date="2014" name="Nature">
        <title>Elephant shark genome provides unique insights into gnathostome evolution.</title>
        <authorList>
            <consortium name="International Elephant Shark Genome Sequencing Consortium"/>
            <person name="Venkatesh B."/>
            <person name="Lee A.P."/>
            <person name="Ravi V."/>
            <person name="Maurya A.K."/>
            <person name="Lian M.M."/>
            <person name="Swann J.B."/>
            <person name="Ohta Y."/>
            <person name="Flajnik M.F."/>
            <person name="Sutoh Y."/>
            <person name="Kasahara M."/>
            <person name="Hoon S."/>
            <person name="Gangu V."/>
            <person name="Roy S.W."/>
            <person name="Irimia M."/>
            <person name="Korzh V."/>
            <person name="Kondrychyn I."/>
            <person name="Lim Z.W."/>
            <person name="Tay B.H."/>
            <person name="Tohari S."/>
            <person name="Kong K.W."/>
            <person name="Ho S."/>
            <person name="Lorente-Galdos B."/>
            <person name="Quilez J."/>
            <person name="Marques-Bonet T."/>
            <person name="Raney B.J."/>
            <person name="Ingham P.W."/>
            <person name="Tay A."/>
            <person name="Hillier L.W."/>
            <person name="Minx P."/>
            <person name="Boehm T."/>
            <person name="Wilson R.K."/>
            <person name="Brenner S."/>
            <person name="Warren W.C."/>
        </authorList>
    </citation>
    <scope>NUCLEOTIDE SEQUENCE [LARGE SCALE GENOMIC DNA]</scope>
</reference>
<keyword evidence="1" id="KW-0472">Membrane</keyword>
<organism evidence="3 4">
    <name type="scientific">Callorhinchus milii</name>
    <name type="common">Ghost shark</name>
    <dbReference type="NCBI Taxonomy" id="7868"/>
    <lineage>
        <taxon>Eukaryota</taxon>
        <taxon>Metazoa</taxon>
        <taxon>Chordata</taxon>
        <taxon>Craniata</taxon>
        <taxon>Vertebrata</taxon>
        <taxon>Chondrichthyes</taxon>
        <taxon>Holocephali</taxon>
        <taxon>Chimaeriformes</taxon>
        <taxon>Callorhinchidae</taxon>
        <taxon>Callorhinchus</taxon>
    </lineage>
</organism>
<keyword evidence="1" id="KW-1133">Transmembrane helix</keyword>
<evidence type="ECO:0000313" key="4">
    <source>
        <dbReference type="Proteomes" id="UP000314986"/>
    </source>
</evidence>
<feature type="transmembrane region" description="Helical" evidence="1">
    <location>
        <begin position="161"/>
        <end position="187"/>
    </location>
</feature>
<feature type="signal peptide" evidence="2">
    <location>
        <begin position="1"/>
        <end position="21"/>
    </location>
</feature>
<dbReference type="InterPro" id="IPR034446">
    <property type="entry name" value="Fndc10"/>
</dbReference>
<protein>
    <submittedName>
        <fullName evidence="3">Fibronectin type III domain containing 10</fullName>
    </submittedName>
</protein>
<dbReference type="InParanoid" id="A0A4W3IYA6"/>
<dbReference type="OMA" id="YTRFPCD"/>
<accession>A0A4W3IYA6</accession>
<dbReference type="Proteomes" id="UP000314986">
    <property type="component" value="Unassembled WGS sequence"/>
</dbReference>
<dbReference type="AlphaFoldDB" id="A0A4W3IYA6"/>
<evidence type="ECO:0000256" key="2">
    <source>
        <dbReference type="SAM" id="SignalP"/>
    </source>
</evidence>
<keyword evidence="4" id="KW-1185">Reference proteome</keyword>
<keyword evidence="1" id="KW-0812">Transmembrane</keyword>
<evidence type="ECO:0000313" key="3">
    <source>
        <dbReference type="Ensembl" id="ENSCMIP00000034522.1"/>
    </source>
</evidence>
<dbReference type="Pfam" id="PF17742">
    <property type="entry name" value="Fndc10"/>
    <property type="match status" value="1"/>
</dbReference>
<dbReference type="Ensembl" id="ENSCMIT00000035041.1">
    <property type="protein sequence ID" value="ENSCMIP00000034522.1"/>
    <property type="gene ID" value="ENSCMIG00000014633.1"/>
</dbReference>
<feature type="chain" id="PRO_5021389860" evidence="2">
    <location>
        <begin position="22"/>
        <end position="214"/>
    </location>
</feature>
<dbReference type="STRING" id="7868.ENSCMIP00000034522"/>
<dbReference type="GeneTree" id="ENSGT00550000076432"/>
<name>A0A4W3IYA6_CALMI</name>
<dbReference type="PANTHER" id="PTHR39233">
    <property type="entry name" value="FIBRONECTIN TYPE III DOMAIN-CONTAINING PROTEIN 10"/>
    <property type="match status" value="1"/>
</dbReference>
<dbReference type="PANTHER" id="PTHR39233:SF1">
    <property type="entry name" value="FIBRONECTIN TYPE III DOMAIN-CONTAINING PROTEIN 10"/>
    <property type="match status" value="1"/>
</dbReference>
<reference evidence="3" key="5">
    <citation type="submission" date="2025-09" db="UniProtKB">
        <authorList>
            <consortium name="Ensembl"/>
        </authorList>
    </citation>
    <scope>IDENTIFICATION</scope>
</reference>
<evidence type="ECO:0000256" key="1">
    <source>
        <dbReference type="SAM" id="Phobius"/>
    </source>
</evidence>
<keyword evidence="2" id="KW-0732">Signal</keyword>